<evidence type="ECO:0000259" key="1">
    <source>
        <dbReference type="Pfam" id="PF01706"/>
    </source>
</evidence>
<feature type="non-terminal residue" evidence="3">
    <location>
        <position position="221"/>
    </location>
</feature>
<dbReference type="PRINTS" id="PR00954">
    <property type="entry name" value="FLGMOTORFLIG"/>
</dbReference>
<accession>X0UF49</accession>
<proteinExistence type="predicted"/>
<organism evidence="3">
    <name type="scientific">marine sediment metagenome</name>
    <dbReference type="NCBI Taxonomy" id="412755"/>
    <lineage>
        <taxon>unclassified sequences</taxon>
        <taxon>metagenomes</taxon>
        <taxon>ecological metagenomes</taxon>
    </lineage>
</organism>
<dbReference type="InterPro" id="IPR023087">
    <property type="entry name" value="Flg_Motor_Flig_C"/>
</dbReference>
<name>X0UF49_9ZZZZ</name>
<sequence length="221" mass="24392">KDKAEQIQSQIKKATMQQELFTSVRSAGTDELVLALEGEHPQTIAVVLSELAPKKSQEVLALLSEEVRLKAVCKMTTPDMLGAGVKQRIASIVSERLKSFKGETLAARPGQKGQNLRKLAIMLSGLEKDLRDQLLSEISKHDEETGKTVRNLMITWEDIPSIADRSLQEALRAVESGKLAVALYGADEEIAQKIRSNISERAVTMLDEEASLMQEPLEKEV</sequence>
<evidence type="ECO:0000259" key="2">
    <source>
        <dbReference type="Pfam" id="PF14841"/>
    </source>
</evidence>
<protein>
    <recommendedName>
        <fullName evidence="4">Flagellar motor switch protein FliG</fullName>
    </recommendedName>
</protein>
<dbReference type="Pfam" id="PF14841">
    <property type="entry name" value="FliG_M"/>
    <property type="match status" value="1"/>
</dbReference>
<feature type="non-terminal residue" evidence="3">
    <location>
        <position position="1"/>
    </location>
</feature>
<gene>
    <name evidence="3" type="ORF">S01H1_22060</name>
</gene>
<dbReference type="Pfam" id="PF01706">
    <property type="entry name" value="FliG_C"/>
    <property type="match status" value="1"/>
</dbReference>
<evidence type="ECO:0000313" key="3">
    <source>
        <dbReference type="EMBL" id="GAF98992.1"/>
    </source>
</evidence>
<dbReference type="PANTHER" id="PTHR30534">
    <property type="entry name" value="FLAGELLAR MOTOR SWITCH PROTEIN FLIG"/>
    <property type="match status" value="1"/>
</dbReference>
<dbReference type="GO" id="GO:0006935">
    <property type="term" value="P:chemotaxis"/>
    <property type="evidence" value="ECO:0007669"/>
    <property type="project" value="InterPro"/>
</dbReference>
<feature type="domain" description="Flagellar motor switch protein FliG middle" evidence="2">
    <location>
        <begin position="31"/>
        <end position="101"/>
    </location>
</feature>
<dbReference type="InterPro" id="IPR000090">
    <property type="entry name" value="Flg_Motor_Flig"/>
</dbReference>
<dbReference type="Gene3D" id="1.10.220.30">
    <property type="match status" value="2"/>
</dbReference>
<dbReference type="InterPro" id="IPR032779">
    <property type="entry name" value="FliG_M"/>
</dbReference>
<dbReference type="PANTHER" id="PTHR30534:SF0">
    <property type="entry name" value="FLAGELLAR MOTOR SWITCH PROTEIN FLIG"/>
    <property type="match status" value="1"/>
</dbReference>
<dbReference type="AlphaFoldDB" id="X0UF49"/>
<dbReference type="SUPFAM" id="SSF48029">
    <property type="entry name" value="FliG"/>
    <property type="match status" value="1"/>
</dbReference>
<dbReference type="GO" id="GO:0071973">
    <property type="term" value="P:bacterial-type flagellum-dependent cell motility"/>
    <property type="evidence" value="ECO:0007669"/>
    <property type="project" value="InterPro"/>
</dbReference>
<dbReference type="GO" id="GO:0009288">
    <property type="term" value="C:bacterial-type flagellum"/>
    <property type="evidence" value="ECO:0007669"/>
    <property type="project" value="InterPro"/>
</dbReference>
<feature type="domain" description="Flagellar motor switch protein FliG C-terminal" evidence="1">
    <location>
        <begin position="137"/>
        <end position="220"/>
    </location>
</feature>
<dbReference type="InterPro" id="IPR011002">
    <property type="entry name" value="FliG_a-hlx"/>
</dbReference>
<reference evidence="3" key="1">
    <citation type="journal article" date="2014" name="Front. Microbiol.">
        <title>High frequency of phylogenetically diverse reductive dehalogenase-homologous genes in deep subseafloor sedimentary metagenomes.</title>
        <authorList>
            <person name="Kawai M."/>
            <person name="Futagami T."/>
            <person name="Toyoda A."/>
            <person name="Takaki Y."/>
            <person name="Nishi S."/>
            <person name="Hori S."/>
            <person name="Arai W."/>
            <person name="Tsubouchi T."/>
            <person name="Morono Y."/>
            <person name="Uchiyama I."/>
            <person name="Ito T."/>
            <person name="Fujiyama A."/>
            <person name="Inagaki F."/>
            <person name="Takami H."/>
        </authorList>
    </citation>
    <scope>NUCLEOTIDE SEQUENCE</scope>
    <source>
        <strain evidence="3">Expedition CK06-06</strain>
    </source>
</reference>
<evidence type="ECO:0008006" key="4">
    <source>
        <dbReference type="Google" id="ProtNLM"/>
    </source>
</evidence>
<dbReference type="EMBL" id="BARS01012360">
    <property type="protein sequence ID" value="GAF98992.1"/>
    <property type="molecule type" value="Genomic_DNA"/>
</dbReference>
<dbReference type="GO" id="GO:0003774">
    <property type="term" value="F:cytoskeletal motor activity"/>
    <property type="evidence" value="ECO:0007669"/>
    <property type="project" value="InterPro"/>
</dbReference>
<comment type="caution">
    <text evidence="3">The sequence shown here is derived from an EMBL/GenBank/DDBJ whole genome shotgun (WGS) entry which is preliminary data.</text>
</comment>